<feature type="coiled-coil region" evidence="4">
    <location>
        <begin position="639"/>
        <end position="701"/>
    </location>
</feature>
<dbReference type="Pfam" id="PF12796">
    <property type="entry name" value="Ank_2"/>
    <property type="match status" value="1"/>
</dbReference>
<dbReference type="PROSITE" id="PS50088">
    <property type="entry name" value="ANK_REPEAT"/>
    <property type="match status" value="3"/>
</dbReference>
<feature type="repeat" description="ANK" evidence="3">
    <location>
        <begin position="65"/>
        <end position="97"/>
    </location>
</feature>
<name>A0A6J1VVB2_9SAUR</name>
<keyword evidence="1" id="KW-0677">Repeat</keyword>
<evidence type="ECO:0000256" key="3">
    <source>
        <dbReference type="PROSITE-ProRule" id="PRU00023"/>
    </source>
</evidence>
<dbReference type="KEGG" id="nss:113428699"/>
<protein>
    <submittedName>
        <fullName evidence="7">Ankyrin repeat domain-containing protein 35-like</fullName>
    </submittedName>
</protein>
<organism evidence="6 7">
    <name type="scientific">Notechis scutatus</name>
    <name type="common">mainland tiger snake</name>
    <dbReference type="NCBI Taxonomy" id="8663"/>
    <lineage>
        <taxon>Eukaryota</taxon>
        <taxon>Metazoa</taxon>
        <taxon>Chordata</taxon>
        <taxon>Craniata</taxon>
        <taxon>Vertebrata</taxon>
        <taxon>Euteleostomi</taxon>
        <taxon>Lepidosauria</taxon>
        <taxon>Squamata</taxon>
        <taxon>Bifurcata</taxon>
        <taxon>Unidentata</taxon>
        <taxon>Episquamata</taxon>
        <taxon>Toxicofera</taxon>
        <taxon>Serpentes</taxon>
        <taxon>Colubroidea</taxon>
        <taxon>Elapidae</taxon>
        <taxon>Hydrophiinae</taxon>
        <taxon>Notechis</taxon>
    </lineage>
</organism>
<dbReference type="InterPro" id="IPR036770">
    <property type="entry name" value="Ankyrin_rpt-contain_sf"/>
</dbReference>
<evidence type="ECO:0000313" key="7">
    <source>
        <dbReference type="RefSeq" id="XP_026547025.1"/>
    </source>
</evidence>
<feature type="coiled-coil region" evidence="4">
    <location>
        <begin position="751"/>
        <end position="778"/>
    </location>
</feature>
<dbReference type="PROSITE" id="PS50297">
    <property type="entry name" value="ANK_REP_REGION"/>
    <property type="match status" value="2"/>
</dbReference>
<dbReference type="Pfam" id="PF00023">
    <property type="entry name" value="Ank"/>
    <property type="match status" value="1"/>
</dbReference>
<evidence type="ECO:0000256" key="1">
    <source>
        <dbReference type="ARBA" id="ARBA00022737"/>
    </source>
</evidence>
<dbReference type="SMART" id="SM00248">
    <property type="entry name" value="ANK"/>
    <property type="match status" value="3"/>
</dbReference>
<accession>A0A6J1VVB2</accession>
<dbReference type="Gene3D" id="1.25.40.20">
    <property type="entry name" value="Ankyrin repeat-containing domain"/>
    <property type="match status" value="1"/>
</dbReference>
<feature type="compositionally biased region" description="Acidic residues" evidence="5">
    <location>
        <begin position="229"/>
        <end position="240"/>
    </location>
</feature>
<dbReference type="InterPro" id="IPR002110">
    <property type="entry name" value="Ankyrin_rpt"/>
</dbReference>
<dbReference type="Proteomes" id="UP000504612">
    <property type="component" value="Unplaced"/>
</dbReference>
<dbReference type="SUPFAM" id="SSF46966">
    <property type="entry name" value="Spectrin repeat"/>
    <property type="match status" value="1"/>
</dbReference>
<evidence type="ECO:0000256" key="4">
    <source>
        <dbReference type="SAM" id="Coils"/>
    </source>
</evidence>
<feature type="region of interest" description="Disordered" evidence="5">
    <location>
        <begin position="335"/>
        <end position="369"/>
    </location>
</feature>
<feature type="region of interest" description="Disordered" evidence="5">
    <location>
        <begin position="225"/>
        <end position="244"/>
    </location>
</feature>
<dbReference type="GO" id="GO:0003779">
    <property type="term" value="F:actin binding"/>
    <property type="evidence" value="ECO:0007669"/>
    <property type="project" value="InterPro"/>
</dbReference>
<feature type="repeat" description="ANK" evidence="3">
    <location>
        <begin position="131"/>
        <end position="163"/>
    </location>
</feature>
<feature type="coiled-coil region" evidence="4">
    <location>
        <begin position="370"/>
        <end position="545"/>
    </location>
</feature>
<keyword evidence="6" id="KW-1185">Reference proteome</keyword>
<feature type="repeat" description="ANK" evidence="3">
    <location>
        <begin position="98"/>
        <end position="130"/>
    </location>
</feature>
<feature type="coiled-coil region" evidence="4">
    <location>
        <begin position="841"/>
        <end position="956"/>
    </location>
</feature>
<dbReference type="RefSeq" id="XP_026547025.1">
    <property type="nucleotide sequence ID" value="XM_026691240.1"/>
</dbReference>
<dbReference type="InterPro" id="IPR042420">
    <property type="entry name" value="RAI14/UACA"/>
</dbReference>
<evidence type="ECO:0000256" key="2">
    <source>
        <dbReference type="ARBA" id="ARBA00023054"/>
    </source>
</evidence>
<feature type="region of interest" description="Disordered" evidence="5">
    <location>
        <begin position="560"/>
        <end position="579"/>
    </location>
</feature>
<proteinExistence type="predicted"/>
<feature type="compositionally biased region" description="Basic and acidic residues" evidence="5">
    <location>
        <begin position="335"/>
        <end position="348"/>
    </location>
</feature>
<dbReference type="AlphaFoldDB" id="A0A6J1VVB2"/>
<gene>
    <name evidence="7" type="primary">LOC113428699</name>
</gene>
<evidence type="ECO:0000256" key="5">
    <source>
        <dbReference type="SAM" id="MobiDB-lite"/>
    </source>
</evidence>
<feature type="non-terminal residue" evidence="7">
    <location>
        <position position="1"/>
    </location>
</feature>
<feature type="compositionally biased region" description="Polar residues" evidence="5">
    <location>
        <begin position="350"/>
        <end position="362"/>
    </location>
</feature>
<dbReference type="GeneID" id="113428699"/>
<keyword evidence="3" id="KW-0040">ANK repeat</keyword>
<keyword evidence="2 4" id="KW-0175">Coiled coil</keyword>
<evidence type="ECO:0000313" key="6">
    <source>
        <dbReference type="Proteomes" id="UP000504612"/>
    </source>
</evidence>
<sequence>SLVLQESPVAVSTQQQWHQQPGARRLHKVVLGMFRLALLACEAAFLNRQRYPGLHGANEDCMDGENRTPLHWAALSGCASSVLLLCDQEAFLDVTDKNDRTPLMIAAYGNQTAICSQLLQRGAKVDLPDKEGKTALILACENGGVEAADLLLQNGANVALMDKTGHDALYYATRSKNRILRRQIQTALKRWKKRELGLFDSSETGSQVPSESGKDTDVSSLVFQSEVGDQSDDEEEVEEGPELREWRSRFREEKMKVIQLELQLDQKAKDCQVFSKGCQLLKEKVWDQVQEIGQLLPDREGRVRDWRQLSQRLSHDPTDGDHCLDLLAQQVRELKERKKQQDAEKELPKASTQGGTSPTKLQPATVRWPGEEEAEELKCLQSQLEAALEEKATAVRRVEEMEGHMENMRAVIGVFEAKKKSQNAALKEIEARTQQLGDENQKLRGLLGKHLAGPPESRLAQAKVAQCIKEMEETQFKAREEMAAMLAENEDLKKEAEDAVRSRLQFQAVPSGAVKKCVAAWKKVVTGLEGALAKLEQACSALLDKARPLQEAILEPPSKTLVNGNGFPEEEKNGSGHEPVCSETLKELQKSRVEKTLLQNGLAGQVKLRPKPEGVENKARPCRRSSDLEKEVWDLKQSNGGLVHELAQLSREREKLQGELQKLHSSAEGSPRVEEKTKRLVEELRRTIEALSCELALEKEVSGKLSLKLEEQRKEVVFVRNNFLKKVSHEAGGLVGDNLDSCILKELHWKLDNVVRKQNEALQLVSEIEEENRALEVDRTFPLDPRSPDGDKTGQEIFLEASEVIGENWRVREQMAELEKGLQEVKQLLVASQGTPEGLKVASVMQLLDKVLAKMADLRQEEDQVLGKYEKICSMLSTRAQVLGEELAALQEKYEEAAGASARHKEALDCQLRKTQELMAEVLEHEEEVDELRGKSQKLESTVDKLNKKVDDIARMCQERDTK</sequence>
<feature type="non-terminal residue" evidence="7">
    <location>
        <position position="963"/>
    </location>
</feature>
<dbReference type="PANTHER" id="PTHR24129:SF2">
    <property type="entry name" value="DUF3447 DOMAIN-CONTAINING PROTEIN"/>
    <property type="match status" value="1"/>
</dbReference>
<reference evidence="7" key="1">
    <citation type="submission" date="2025-08" db="UniProtKB">
        <authorList>
            <consortium name="RefSeq"/>
        </authorList>
    </citation>
    <scope>IDENTIFICATION</scope>
</reference>
<dbReference type="SUPFAM" id="SSF48403">
    <property type="entry name" value="Ankyrin repeat"/>
    <property type="match status" value="1"/>
</dbReference>
<dbReference type="PANTHER" id="PTHR24129">
    <property type="entry name" value="ANKYCORBIN"/>
    <property type="match status" value="1"/>
</dbReference>